<name>A0A7X0XBB7_9LIST</name>
<dbReference type="Pfam" id="PF13930">
    <property type="entry name" value="Endonuclea_NS_2"/>
    <property type="match status" value="1"/>
</dbReference>
<dbReference type="Proteomes" id="UP000533953">
    <property type="component" value="Unassembled WGS sequence"/>
</dbReference>
<dbReference type="Gene3D" id="3.40.570.10">
    <property type="entry name" value="Extracellular Endonuclease, subunit A"/>
    <property type="match status" value="1"/>
</dbReference>
<accession>A0A7X0XBB7</accession>
<comment type="caution">
    <text evidence="2">The sequence shown here is derived from an EMBL/GenBank/DDBJ whole genome shotgun (WGS) entry which is preliminary data.</text>
</comment>
<dbReference type="EMBL" id="JAASTX010000004">
    <property type="protein sequence ID" value="MBC1490957.1"/>
    <property type="molecule type" value="Genomic_DNA"/>
</dbReference>
<feature type="domain" description="Type VII secretion system protein EssD-like" evidence="1">
    <location>
        <begin position="103"/>
        <end position="235"/>
    </location>
</feature>
<protein>
    <recommendedName>
        <fullName evidence="1">Type VII secretion system protein EssD-like domain-containing protein</fullName>
    </recommendedName>
</protein>
<dbReference type="RefSeq" id="WP_185416839.1">
    <property type="nucleotide sequence ID" value="NZ_JAASTX010000004.1"/>
</dbReference>
<sequence>MIKAIWSFIVLLLVCFLVALAPAVNIHWDTPLPEVIDNVEHAVNTLTQSINDKLSGDDEQQGQKNVNATTSALADLNYDGKHAIITVKNNQPDFSAQEMAKGQKNGQTFTNLDKLNRVGVANAVLNKSMMPKAEREPLYVNPTGWKNKKITVDGKTNWLYNRSHLIGYQLSGENNNPKNLMTGTREMNAPGMVTYENQIADYLKKNPAKQVRYRVRPVFRNNELVARGVEMEAKSLQDSGISFHVYLFNVEDGVQINYNDGSSTVSK</sequence>
<organism evidence="2 4">
    <name type="scientific">Listeria booriae</name>
    <dbReference type="NCBI Taxonomy" id="1552123"/>
    <lineage>
        <taxon>Bacteria</taxon>
        <taxon>Bacillati</taxon>
        <taxon>Bacillota</taxon>
        <taxon>Bacilli</taxon>
        <taxon>Bacillales</taxon>
        <taxon>Listeriaceae</taxon>
        <taxon>Listeria</taxon>
    </lineage>
</organism>
<evidence type="ECO:0000259" key="1">
    <source>
        <dbReference type="Pfam" id="PF13930"/>
    </source>
</evidence>
<evidence type="ECO:0000313" key="3">
    <source>
        <dbReference type="EMBL" id="MBC1491128.1"/>
    </source>
</evidence>
<dbReference type="InterPro" id="IPR044929">
    <property type="entry name" value="DNA/RNA_non-sp_Endonuclease_sf"/>
</dbReference>
<dbReference type="InterPro" id="IPR044927">
    <property type="entry name" value="Endonuclea_NS_2"/>
</dbReference>
<evidence type="ECO:0000313" key="4">
    <source>
        <dbReference type="Proteomes" id="UP000533953"/>
    </source>
</evidence>
<gene>
    <name evidence="2" type="ORF">HCI99_03880</name>
    <name evidence="3" type="ORF">HCI99_04755</name>
</gene>
<dbReference type="AlphaFoldDB" id="A0A7X0XBB7"/>
<evidence type="ECO:0000313" key="2">
    <source>
        <dbReference type="EMBL" id="MBC1490957.1"/>
    </source>
</evidence>
<dbReference type="EMBL" id="JAASTX010000004">
    <property type="protein sequence ID" value="MBC1491128.1"/>
    <property type="molecule type" value="Genomic_DNA"/>
</dbReference>
<proteinExistence type="predicted"/>
<reference evidence="2 4" key="1">
    <citation type="submission" date="2020-03" db="EMBL/GenBank/DDBJ databases">
        <title>Soil Listeria distribution.</title>
        <authorList>
            <person name="Liao J."/>
            <person name="Wiedmann M."/>
        </authorList>
    </citation>
    <scope>NUCLEOTIDE SEQUENCE [LARGE SCALE GENOMIC DNA]</scope>
    <source>
        <strain evidence="2 4">FSL L7-1547</strain>
    </source>
</reference>